<dbReference type="Proteomes" id="UP000075635">
    <property type="component" value="Unassembled WGS sequence"/>
</dbReference>
<dbReference type="EMBL" id="JEMB01002618">
    <property type="protein sequence ID" value="KYF79693.1"/>
    <property type="molecule type" value="Genomic_DNA"/>
</dbReference>
<protein>
    <submittedName>
        <fullName evidence="1">Uncharacterized protein</fullName>
    </submittedName>
</protein>
<name>A0A150RHR2_SORCE</name>
<reference evidence="1 2" key="1">
    <citation type="submission" date="2014-02" db="EMBL/GenBank/DDBJ databases">
        <title>The small core and large imbalanced accessory genome model reveals a collaborative survival strategy of Sorangium cellulosum strains in nature.</title>
        <authorList>
            <person name="Han K."/>
            <person name="Peng R."/>
            <person name="Blom J."/>
            <person name="Li Y.-Z."/>
        </authorList>
    </citation>
    <scope>NUCLEOTIDE SEQUENCE [LARGE SCALE GENOMIC DNA]</scope>
    <source>
        <strain evidence="1 2">So0011-07</strain>
    </source>
</reference>
<proteinExistence type="predicted"/>
<dbReference type="AlphaFoldDB" id="A0A150RHR2"/>
<comment type="caution">
    <text evidence="1">The sequence shown here is derived from an EMBL/GenBank/DDBJ whole genome shotgun (WGS) entry which is preliminary data.</text>
</comment>
<accession>A0A150RHR2</accession>
<evidence type="ECO:0000313" key="1">
    <source>
        <dbReference type="EMBL" id="KYF79693.1"/>
    </source>
</evidence>
<organism evidence="1 2">
    <name type="scientific">Sorangium cellulosum</name>
    <name type="common">Polyangium cellulosum</name>
    <dbReference type="NCBI Taxonomy" id="56"/>
    <lineage>
        <taxon>Bacteria</taxon>
        <taxon>Pseudomonadati</taxon>
        <taxon>Myxococcota</taxon>
        <taxon>Polyangia</taxon>
        <taxon>Polyangiales</taxon>
        <taxon>Polyangiaceae</taxon>
        <taxon>Sorangium</taxon>
    </lineage>
</organism>
<sequence>MDLCELTPQYPSVETCCAVCEAMPSPAAYAGCRAVETGDPAGCTASGLLGPSGDDGCIGQCEAICTLYAALCPGMPPDLESCALMCSPWSTSAVFNACSTLKAEGSFECRLQQIYLALEEPDPAKRDGACQDILQGRCPKPKCEVDDD</sequence>
<gene>
    <name evidence="1" type="ORF">BE17_39260</name>
</gene>
<evidence type="ECO:0000313" key="2">
    <source>
        <dbReference type="Proteomes" id="UP000075635"/>
    </source>
</evidence>